<dbReference type="EMBL" id="CADCWM010000364">
    <property type="protein sequence ID" value="CAA9555129.1"/>
    <property type="molecule type" value="Genomic_DNA"/>
</dbReference>
<proteinExistence type="predicted"/>
<evidence type="ECO:0000313" key="1">
    <source>
        <dbReference type="EMBL" id="CAA9555129.1"/>
    </source>
</evidence>
<sequence>MAFGWVHRAAAILRNKKGLDAAGVRRRYRGLIAAIARHRGAAGRLAEEFSHFLKVTRSYWPGLFRCYGVEGLPRTNNDLEQFFGSYRYHERRCSGRKVACP</sequence>
<evidence type="ECO:0008006" key="2">
    <source>
        <dbReference type="Google" id="ProtNLM"/>
    </source>
</evidence>
<dbReference type="AlphaFoldDB" id="A0A6J4UQ68"/>
<feature type="non-terminal residue" evidence="1">
    <location>
        <position position="101"/>
    </location>
</feature>
<gene>
    <name evidence="1" type="ORF">AVDCRST_MAG88-1048</name>
</gene>
<reference evidence="1" key="1">
    <citation type="submission" date="2020-02" db="EMBL/GenBank/DDBJ databases">
        <authorList>
            <person name="Meier V. D."/>
        </authorList>
    </citation>
    <scope>NUCLEOTIDE SEQUENCE</scope>
    <source>
        <strain evidence="1">AVDCRST_MAG88</strain>
    </source>
</reference>
<organism evidence="1">
    <name type="scientific">uncultured Thermomicrobiales bacterium</name>
    <dbReference type="NCBI Taxonomy" id="1645740"/>
    <lineage>
        <taxon>Bacteria</taxon>
        <taxon>Pseudomonadati</taxon>
        <taxon>Thermomicrobiota</taxon>
        <taxon>Thermomicrobia</taxon>
        <taxon>Thermomicrobiales</taxon>
        <taxon>environmental samples</taxon>
    </lineage>
</organism>
<name>A0A6J4UQ68_9BACT</name>
<accession>A0A6J4UQ68</accession>
<protein>
    <recommendedName>
        <fullName evidence="2">Transposase</fullName>
    </recommendedName>
</protein>